<feature type="region of interest" description="Disordered" evidence="1">
    <location>
        <begin position="251"/>
        <end position="284"/>
    </location>
</feature>
<evidence type="ECO:0000256" key="1">
    <source>
        <dbReference type="SAM" id="MobiDB-lite"/>
    </source>
</evidence>
<organism evidence="2 3">
    <name type="scientific">candidate division CPR1 bacterium GW2011_GWA2_42_17</name>
    <dbReference type="NCBI Taxonomy" id="1618341"/>
    <lineage>
        <taxon>Bacteria</taxon>
        <taxon>candidate division CPR1</taxon>
    </lineage>
</organism>
<dbReference type="PATRIC" id="fig|1618341.3.peg.773"/>
<comment type="caution">
    <text evidence="2">The sequence shown here is derived from an EMBL/GenBank/DDBJ whole genome shotgun (WGS) entry which is preliminary data.</text>
</comment>
<reference evidence="2 3" key="1">
    <citation type="journal article" date="2015" name="Nature">
        <title>rRNA introns, odd ribosomes, and small enigmatic genomes across a large radiation of phyla.</title>
        <authorList>
            <person name="Brown C.T."/>
            <person name="Hug L.A."/>
            <person name="Thomas B.C."/>
            <person name="Sharon I."/>
            <person name="Castelle C.J."/>
            <person name="Singh A."/>
            <person name="Wilkins M.J."/>
            <person name="Williams K.H."/>
            <person name="Banfield J.F."/>
        </authorList>
    </citation>
    <scope>NUCLEOTIDE SEQUENCE [LARGE SCALE GENOMIC DNA]</scope>
</reference>
<accession>A0A0G1B3V9</accession>
<gene>
    <name evidence="2" type="ORF">UV05_C0062G0002</name>
</gene>
<proteinExistence type="predicted"/>
<evidence type="ECO:0000313" key="3">
    <source>
        <dbReference type="Proteomes" id="UP000034875"/>
    </source>
</evidence>
<sequence length="284" mass="32051">MKLDAARADLKVVMSGDYASVSEQARAMLNIIYSGDCAEDRVKLMRYALINWVRESDEEVDISEFHTMDIGPELFEVIQKRIGEKIKIFYLDCIYKILTEDQLVQKIFALLGSLKEEDEKVTAFSIVLQSSIVPFRQYPKDVFSGGFVDGDEVFSDIATIRLCMMTTRVMQSLDNAYKRMVAFQKILALAKNPKQKQAVLLHIVTDCRDEAVSDMREKLERLEKPLGDPRIKVVITGLPAYLEGQVHIQIEQVDEDEDGEDEEEDEDASSGAVKSAVEAKGVPN</sequence>
<name>A0A0G1B3V9_9BACT</name>
<evidence type="ECO:0000313" key="2">
    <source>
        <dbReference type="EMBL" id="KKS41041.1"/>
    </source>
</evidence>
<feature type="compositionally biased region" description="Acidic residues" evidence="1">
    <location>
        <begin position="252"/>
        <end position="268"/>
    </location>
</feature>
<dbReference type="EMBL" id="LCCZ01000062">
    <property type="protein sequence ID" value="KKS41041.1"/>
    <property type="molecule type" value="Genomic_DNA"/>
</dbReference>
<protein>
    <submittedName>
        <fullName evidence="2">Uncharacterized protein</fullName>
    </submittedName>
</protein>
<dbReference type="AlphaFoldDB" id="A0A0G1B3V9"/>
<dbReference type="Proteomes" id="UP000034875">
    <property type="component" value="Unassembled WGS sequence"/>
</dbReference>